<organism evidence="2 3">
    <name type="scientific">Terrihabitans soli</name>
    <dbReference type="NCBI Taxonomy" id="708113"/>
    <lineage>
        <taxon>Bacteria</taxon>
        <taxon>Pseudomonadati</taxon>
        <taxon>Pseudomonadota</taxon>
        <taxon>Alphaproteobacteria</taxon>
        <taxon>Hyphomicrobiales</taxon>
        <taxon>Terrihabitans</taxon>
    </lineage>
</organism>
<keyword evidence="1" id="KW-0732">Signal</keyword>
<gene>
    <name evidence="2" type="ORF">IZ6_04450</name>
</gene>
<accession>A0A6S6QS44</accession>
<evidence type="ECO:0000256" key="1">
    <source>
        <dbReference type="SAM" id="SignalP"/>
    </source>
</evidence>
<sequence>MATKTSKFIAGLAIGAFVGLAAAIALTPGPADAGYGVDEHAPKTVSNTAKKGDRIAAAQEQKALEVAEIRKLGDDVLFFDSKGRVVYRSDASARTTTVEKNANVPLLTGYGVAVGAANRVDAAFQATSNN</sequence>
<dbReference type="AlphaFoldDB" id="A0A6S6QS44"/>
<protein>
    <submittedName>
        <fullName evidence="2">Uncharacterized protein</fullName>
    </submittedName>
</protein>
<dbReference type="EMBL" id="AP023361">
    <property type="protein sequence ID" value="BCJ89710.1"/>
    <property type="molecule type" value="Genomic_DNA"/>
</dbReference>
<feature type="chain" id="PRO_5027560217" evidence="1">
    <location>
        <begin position="34"/>
        <end position="130"/>
    </location>
</feature>
<keyword evidence="3" id="KW-1185">Reference proteome</keyword>
<feature type="signal peptide" evidence="1">
    <location>
        <begin position="1"/>
        <end position="33"/>
    </location>
</feature>
<dbReference type="KEGG" id="tso:IZ6_04450"/>
<dbReference type="RefSeq" id="WP_222876399.1">
    <property type="nucleotide sequence ID" value="NZ_AP023361.1"/>
</dbReference>
<proteinExistence type="predicted"/>
<reference evidence="2 3" key="1">
    <citation type="submission" date="2020-08" db="EMBL/GenBank/DDBJ databases">
        <title>Genome sequence of Rhizobiales bacterium strain IZ6.</title>
        <authorList>
            <person name="Nakai R."/>
            <person name="Naganuma T."/>
        </authorList>
    </citation>
    <scope>NUCLEOTIDE SEQUENCE [LARGE SCALE GENOMIC DNA]</scope>
    <source>
        <strain evidence="2 3">IZ6</strain>
    </source>
</reference>
<evidence type="ECO:0000313" key="2">
    <source>
        <dbReference type="EMBL" id="BCJ89710.1"/>
    </source>
</evidence>
<evidence type="ECO:0000313" key="3">
    <source>
        <dbReference type="Proteomes" id="UP000515317"/>
    </source>
</evidence>
<dbReference type="Proteomes" id="UP000515317">
    <property type="component" value="Chromosome"/>
</dbReference>
<name>A0A6S6QS44_9HYPH</name>